<proteinExistence type="predicted"/>
<evidence type="ECO:0000313" key="3">
    <source>
        <dbReference type="WBParaSite" id="ACRNAN_scaffold5501.g9102.t1"/>
    </source>
</evidence>
<keyword evidence="2" id="KW-1185">Reference proteome</keyword>
<sequence length="126" mass="13556">MTCIILAIFSIYLFGVEAQNFACYGSGNAAYWGESYSCPSGSAQCFKYVCTGSPQNPFYILKGCLNSATTSTLTCTTMNNACLGQGGNGTCYTCSTNLCNDASSLMMNKNLFGLIPILYLGYKTYF</sequence>
<dbReference type="WBParaSite" id="ACRNAN_scaffold5501.g9102.t1">
    <property type="protein sequence ID" value="ACRNAN_scaffold5501.g9102.t1"/>
    <property type="gene ID" value="ACRNAN_scaffold5501.g9102"/>
</dbReference>
<dbReference type="SUPFAM" id="SSF57302">
    <property type="entry name" value="Snake toxin-like"/>
    <property type="match status" value="1"/>
</dbReference>
<keyword evidence="1" id="KW-0732">Signal</keyword>
<organism evidence="2 3">
    <name type="scientific">Acrobeloides nanus</name>
    <dbReference type="NCBI Taxonomy" id="290746"/>
    <lineage>
        <taxon>Eukaryota</taxon>
        <taxon>Metazoa</taxon>
        <taxon>Ecdysozoa</taxon>
        <taxon>Nematoda</taxon>
        <taxon>Chromadorea</taxon>
        <taxon>Rhabditida</taxon>
        <taxon>Tylenchina</taxon>
        <taxon>Cephalobomorpha</taxon>
        <taxon>Cephaloboidea</taxon>
        <taxon>Cephalobidae</taxon>
        <taxon>Acrobeloides</taxon>
    </lineage>
</organism>
<reference evidence="3" key="1">
    <citation type="submission" date="2022-11" db="UniProtKB">
        <authorList>
            <consortium name="WormBaseParasite"/>
        </authorList>
    </citation>
    <scope>IDENTIFICATION</scope>
</reference>
<accession>A0A914E378</accession>
<evidence type="ECO:0000256" key="1">
    <source>
        <dbReference type="SAM" id="SignalP"/>
    </source>
</evidence>
<dbReference type="AlphaFoldDB" id="A0A914E378"/>
<feature type="signal peptide" evidence="1">
    <location>
        <begin position="1"/>
        <end position="18"/>
    </location>
</feature>
<name>A0A914E378_9BILA</name>
<dbReference type="Proteomes" id="UP000887540">
    <property type="component" value="Unplaced"/>
</dbReference>
<evidence type="ECO:0000313" key="2">
    <source>
        <dbReference type="Proteomes" id="UP000887540"/>
    </source>
</evidence>
<feature type="chain" id="PRO_5036766510" evidence="1">
    <location>
        <begin position="19"/>
        <end position="126"/>
    </location>
</feature>
<protein>
    <submittedName>
        <fullName evidence="3">Uncharacterized protein</fullName>
    </submittedName>
</protein>
<dbReference type="InterPro" id="IPR045860">
    <property type="entry name" value="Snake_toxin-like_sf"/>
</dbReference>